<reference evidence="2" key="4">
    <citation type="submission" date="2025-08" db="UniProtKB">
        <authorList>
            <consortium name="Ensembl"/>
        </authorList>
    </citation>
    <scope>IDENTIFICATION</scope>
</reference>
<protein>
    <recommendedName>
        <fullName evidence="1">C2 domain-containing protein</fullName>
    </recommendedName>
</protein>
<dbReference type="Ensembl" id="ENSCMIT00000020058.1">
    <property type="protein sequence ID" value="ENSCMIP00000019691.1"/>
    <property type="gene ID" value="ENSCMIG00000009156.1"/>
</dbReference>
<dbReference type="GeneTree" id="ENSGT00940000156536"/>
<reference evidence="3" key="3">
    <citation type="journal article" date="2014" name="Nature">
        <title>Elephant shark genome provides unique insights into gnathostome evolution.</title>
        <authorList>
            <consortium name="International Elephant Shark Genome Sequencing Consortium"/>
            <person name="Venkatesh B."/>
            <person name="Lee A.P."/>
            <person name="Ravi V."/>
            <person name="Maurya A.K."/>
            <person name="Lian M.M."/>
            <person name="Swann J.B."/>
            <person name="Ohta Y."/>
            <person name="Flajnik M.F."/>
            <person name="Sutoh Y."/>
            <person name="Kasahara M."/>
            <person name="Hoon S."/>
            <person name="Gangu V."/>
            <person name="Roy S.W."/>
            <person name="Irimia M."/>
            <person name="Korzh V."/>
            <person name="Kondrychyn I."/>
            <person name="Lim Z.W."/>
            <person name="Tay B.H."/>
            <person name="Tohari S."/>
            <person name="Kong K.W."/>
            <person name="Ho S."/>
            <person name="Lorente-Galdos B."/>
            <person name="Quilez J."/>
            <person name="Marques-Bonet T."/>
            <person name="Raney B.J."/>
            <person name="Ingham P.W."/>
            <person name="Tay A."/>
            <person name="Hillier L.W."/>
            <person name="Minx P."/>
            <person name="Boehm T."/>
            <person name="Wilson R.K."/>
            <person name="Brenner S."/>
            <person name="Warren W.C."/>
        </authorList>
    </citation>
    <scope>NUCLEOTIDE SEQUENCE [LARGE SCALE GENOMIC DNA]</scope>
</reference>
<dbReference type="AlphaFoldDB" id="A0A4W3HTT3"/>
<reference evidence="2" key="5">
    <citation type="submission" date="2025-09" db="UniProtKB">
        <authorList>
            <consortium name="Ensembl"/>
        </authorList>
    </citation>
    <scope>IDENTIFICATION</scope>
</reference>
<dbReference type="SUPFAM" id="SSF49562">
    <property type="entry name" value="C2 domain (Calcium/lipid-binding domain, CaLB)"/>
    <property type="match status" value="1"/>
</dbReference>
<evidence type="ECO:0000313" key="3">
    <source>
        <dbReference type="Proteomes" id="UP000314986"/>
    </source>
</evidence>
<dbReference type="Proteomes" id="UP000314986">
    <property type="component" value="Unassembled WGS sequence"/>
</dbReference>
<dbReference type="SMART" id="SM00239">
    <property type="entry name" value="C2"/>
    <property type="match status" value="1"/>
</dbReference>
<dbReference type="InterPro" id="IPR000008">
    <property type="entry name" value="C2_dom"/>
</dbReference>
<evidence type="ECO:0000259" key="1">
    <source>
        <dbReference type="PROSITE" id="PS50004"/>
    </source>
</evidence>
<dbReference type="InterPro" id="IPR035892">
    <property type="entry name" value="C2_domain_sf"/>
</dbReference>
<reference evidence="3" key="2">
    <citation type="journal article" date="2007" name="PLoS Biol.">
        <title>Survey sequencing and comparative analysis of the elephant shark (Callorhinchus milii) genome.</title>
        <authorList>
            <person name="Venkatesh B."/>
            <person name="Kirkness E.F."/>
            <person name="Loh Y.H."/>
            <person name="Halpern A.L."/>
            <person name="Lee A.P."/>
            <person name="Johnson J."/>
            <person name="Dandona N."/>
            <person name="Viswanathan L.D."/>
            <person name="Tay A."/>
            <person name="Venter J.C."/>
            <person name="Strausberg R.L."/>
            <person name="Brenner S."/>
        </authorList>
    </citation>
    <scope>NUCLEOTIDE SEQUENCE [LARGE SCALE GENOMIC DNA]</scope>
</reference>
<dbReference type="Pfam" id="PF00168">
    <property type="entry name" value="C2"/>
    <property type="match status" value="1"/>
</dbReference>
<dbReference type="PROSITE" id="PS50004">
    <property type="entry name" value="C2"/>
    <property type="match status" value="1"/>
</dbReference>
<dbReference type="STRING" id="7868.ENSCMIP00000019691"/>
<name>A0A4W3HTT3_CALMI</name>
<dbReference type="Gene3D" id="2.60.40.150">
    <property type="entry name" value="C2 domain"/>
    <property type="match status" value="1"/>
</dbReference>
<dbReference type="InParanoid" id="A0A4W3HTT3"/>
<feature type="domain" description="C2" evidence="1">
    <location>
        <begin position="3"/>
        <end position="117"/>
    </location>
</feature>
<accession>A0A4W3HTT3</accession>
<organism evidence="2 3">
    <name type="scientific">Callorhinchus milii</name>
    <name type="common">Ghost shark</name>
    <dbReference type="NCBI Taxonomy" id="7868"/>
    <lineage>
        <taxon>Eukaryota</taxon>
        <taxon>Metazoa</taxon>
        <taxon>Chordata</taxon>
        <taxon>Craniata</taxon>
        <taxon>Vertebrata</taxon>
        <taxon>Chondrichthyes</taxon>
        <taxon>Holocephali</taxon>
        <taxon>Chimaeriformes</taxon>
        <taxon>Callorhinchidae</taxon>
        <taxon>Callorhinchus</taxon>
    </lineage>
</organism>
<sequence>MFPLYSPSPCSCPPSLPPSLPLSLYPPPLPLPLPLCVGADPYVIIRCEGTKVCSPVHKDTVDPEFNVKGIFYRKKPNQPLRIEIWNKNLLKDDFLGQVTLPSDPTDLQSQHTLHLRDKSDRQVNDLPGYIGVYVVTSKVLNSI</sequence>
<dbReference type="CDD" id="cd04046">
    <property type="entry name" value="C2_Calpain"/>
    <property type="match status" value="1"/>
</dbReference>
<proteinExistence type="predicted"/>
<evidence type="ECO:0000313" key="2">
    <source>
        <dbReference type="Ensembl" id="ENSCMIP00000019691.1"/>
    </source>
</evidence>
<dbReference type="InterPro" id="IPR033884">
    <property type="entry name" value="C2_Calpain"/>
</dbReference>
<keyword evidence="3" id="KW-1185">Reference proteome</keyword>
<reference evidence="3" key="1">
    <citation type="journal article" date="2006" name="Science">
        <title>Ancient noncoding elements conserved in the human genome.</title>
        <authorList>
            <person name="Venkatesh B."/>
            <person name="Kirkness E.F."/>
            <person name="Loh Y.H."/>
            <person name="Halpern A.L."/>
            <person name="Lee A.P."/>
            <person name="Johnson J."/>
            <person name="Dandona N."/>
            <person name="Viswanathan L.D."/>
            <person name="Tay A."/>
            <person name="Venter J.C."/>
            <person name="Strausberg R.L."/>
            <person name="Brenner S."/>
        </authorList>
    </citation>
    <scope>NUCLEOTIDE SEQUENCE [LARGE SCALE GENOMIC DNA]</scope>
</reference>